<dbReference type="InterPro" id="IPR020904">
    <property type="entry name" value="Sc_DH/Rdtase_CS"/>
</dbReference>
<dbReference type="Gene3D" id="3.40.50.720">
    <property type="entry name" value="NAD(P)-binding Rossmann-like Domain"/>
    <property type="match status" value="1"/>
</dbReference>
<evidence type="ECO:0000256" key="3">
    <source>
        <dbReference type="ARBA" id="ARBA00023002"/>
    </source>
</evidence>
<evidence type="ECO:0000313" key="5">
    <source>
        <dbReference type="Proteomes" id="UP000249363"/>
    </source>
</evidence>
<dbReference type="Proteomes" id="UP000249363">
    <property type="component" value="Unassembled WGS sequence"/>
</dbReference>
<dbReference type="GO" id="GO:0005737">
    <property type="term" value="C:cytoplasm"/>
    <property type="evidence" value="ECO:0007669"/>
    <property type="project" value="TreeGrafter"/>
</dbReference>
<protein>
    <submittedName>
        <fullName evidence="4">Uncharacterized protein</fullName>
    </submittedName>
</protein>
<dbReference type="InterPro" id="IPR002347">
    <property type="entry name" value="SDR_fam"/>
</dbReference>
<keyword evidence="2" id="KW-0521">NADP</keyword>
<name>A0A364LBQ8_TALAM</name>
<evidence type="ECO:0000256" key="2">
    <source>
        <dbReference type="ARBA" id="ARBA00022857"/>
    </source>
</evidence>
<dbReference type="PANTHER" id="PTHR44229">
    <property type="entry name" value="15-HYDROXYPROSTAGLANDIN DEHYDROGENASE [NAD(+)]"/>
    <property type="match status" value="1"/>
</dbReference>
<dbReference type="GO" id="GO:0016616">
    <property type="term" value="F:oxidoreductase activity, acting on the CH-OH group of donors, NAD or NADP as acceptor"/>
    <property type="evidence" value="ECO:0007669"/>
    <property type="project" value="TreeGrafter"/>
</dbReference>
<dbReference type="EMBL" id="MIKG01000023">
    <property type="protein sequence ID" value="RAO73256.1"/>
    <property type="molecule type" value="Genomic_DNA"/>
</dbReference>
<dbReference type="RefSeq" id="XP_040737770.1">
    <property type="nucleotide sequence ID" value="XM_040882165.1"/>
</dbReference>
<dbReference type="OrthoDB" id="37659at2759"/>
<accession>A0A364LBQ8</accession>
<evidence type="ECO:0000313" key="4">
    <source>
        <dbReference type="EMBL" id="RAO73256.1"/>
    </source>
</evidence>
<reference evidence="4 5" key="1">
    <citation type="journal article" date="2017" name="Biotechnol. Biofuels">
        <title>Differential beta-glucosidase expression as a function of carbon source availability in Talaromyces amestolkiae: a genomic and proteomic approach.</title>
        <authorList>
            <person name="de Eugenio L.I."/>
            <person name="Mendez-Liter J.A."/>
            <person name="Nieto-Dominguez M."/>
            <person name="Alonso L."/>
            <person name="Gil-Munoz J."/>
            <person name="Barriuso J."/>
            <person name="Prieto A."/>
            <person name="Martinez M.J."/>
        </authorList>
    </citation>
    <scope>NUCLEOTIDE SEQUENCE [LARGE SCALE GENOMIC DNA]</scope>
    <source>
        <strain evidence="4 5">CIB</strain>
    </source>
</reference>
<organism evidence="4 5">
    <name type="scientific">Talaromyces amestolkiae</name>
    <dbReference type="NCBI Taxonomy" id="1196081"/>
    <lineage>
        <taxon>Eukaryota</taxon>
        <taxon>Fungi</taxon>
        <taxon>Dikarya</taxon>
        <taxon>Ascomycota</taxon>
        <taxon>Pezizomycotina</taxon>
        <taxon>Eurotiomycetes</taxon>
        <taxon>Eurotiomycetidae</taxon>
        <taxon>Eurotiales</taxon>
        <taxon>Trichocomaceae</taxon>
        <taxon>Talaromyces</taxon>
        <taxon>Talaromyces sect. Talaromyces</taxon>
    </lineage>
</organism>
<dbReference type="PROSITE" id="PS00061">
    <property type="entry name" value="ADH_SHORT"/>
    <property type="match status" value="1"/>
</dbReference>
<comment type="similarity">
    <text evidence="1">Belongs to the short-chain dehydrogenases/reductases (SDR) family.</text>
</comment>
<dbReference type="Pfam" id="PF00106">
    <property type="entry name" value="adh_short"/>
    <property type="match status" value="1"/>
</dbReference>
<dbReference type="GeneID" id="63798482"/>
<dbReference type="STRING" id="1196081.A0A364LBQ8"/>
<dbReference type="PANTHER" id="PTHR44229:SF4">
    <property type="entry name" value="15-HYDROXYPROSTAGLANDIN DEHYDROGENASE [NAD(+)]"/>
    <property type="match status" value="1"/>
</dbReference>
<keyword evidence="5" id="KW-1185">Reference proteome</keyword>
<dbReference type="SUPFAM" id="SSF51735">
    <property type="entry name" value="NAD(P)-binding Rossmann-fold domains"/>
    <property type="match status" value="1"/>
</dbReference>
<sequence>MAEISIDEALLGSAPKDKVVVLCGGASGIGAGLVSKLFSRGAHVYFGDINAVGCKTLEEQLNSSANSSRGTVSSFPVDGRDYAAQLAMFKYAFEQHGRVDYAIFTAGVSDQKGWFSAANLNLENVQQVPKATTDVVDVNLTACLYFTRIALAYLKEGVDTTAQGAGPSRSLILLSSANGFQEAPGLVGYSASKHGIIGIVRSLRPLAIKNFGIRINSICPVATDTPMIAAAIDLLKSVNAPLNTVAGCVHIIMQTMFDVKANGQAVLIMSDRGIDTETGLTLSRPQWLGLWASEELDRLQNVLGQNTDWAQAHTNQES</sequence>
<keyword evidence="3" id="KW-0560">Oxidoreductase</keyword>
<proteinExistence type="inferred from homology"/>
<dbReference type="InterPro" id="IPR036291">
    <property type="entry name" value="NAD(P)-bd_dom_sf"/>
</dbReference>
<dbReference type="AlphaFoldDB" id="A0A364LBQ8"/>
<dbReference type="PRINTS" id="PR00081">
    <property type="entry name" value="GDHRDH"/>
</dbReference>
<comment type="caution">
    <text evidence="4">The sequence shown here is derived from an EMBL/GenBank/DDBJ whole genome shotgun (WGS) entry which is preliminary data.</text>
</comment>
<evidence type="ECO:0000256" key="1">
    <source>
        <dbReference type="ARBA" id="ARBA00006484"/>
    </source>
</evidence>
<gene>
    <name evidence="4" type="ORF">BHQ10_009268</name>
</gene>